<reference evidence="3" key="2">
    <citation type="submission" date="2017-09" db="EMBL/GenBank/DDBJ databases">
        <title>FDA dAtabase for Regulatory Grade micrObial Sequences (FDA-ARGOS): Supporting development and validation of Infectious Disease Dx tests.</title>
        <authorList>
            <person name="Minogue T."/>
            <person name="Wolcott M."/>
            <person name="Wasieloski L."/>
            <person name="Aguilar W."/>
            <person name="Moore D."/>
            <person name="Tallon L."/>
            <person name="Sadzewicz L."/>
            <person name="Ott S."/>
            <person name="Zhao X."/>
            <person name="Nagaraj S."/>
            <person name="Vavikolanu K."/>
            <person name="Aluvathingal J."/>
            <person name="Nadendla S."/>
            <person name="Sichtig H."/>
        </authorList>
    </citation>
    <scope>NUCLEOTIDE SEQUENCE [LARGE SCALE GENOMIC DNA]</scope>
    <source>
        <strain evidence="3">FDAARGOS_387</strain>
    </source>
</reference>
<evidence type="ECO:0000313" key="3">
    <source>
        <dbReference type="Proteomes" id="UP000224974"/>
    </source>
</evidence>
<dbReference type="InterPro" id="IPR026893">
    <property type="entry name" value="Tyr/Ser_Pase_IphP-type"/>
</dbReference>
<dbReference type="GO" id="GO:0004721">
    <property type="term" value="F:phosphoprotein phosphatase activity"/>
    <property type="evidence" value="ECO:0007669"/>
    <property type="project" value="InterPro"/>
</dbReference>
<reference evidence="2 4" key="3">
    <citation type="submission" date="2019-03" db="EMBL/GenBank/DDBJ databases">
        <authorList>
            <consortium name="Pathogen Informatics"/>
        </authorList>
    </citation>
    <scope>NUCLEOTIDE SEQUENCE [LARGE SCALE GENOMIC DNA]</scope>
    <source>
        <strain evidence="2 4">NCTC12282</strain>
    </source>
</reference>
<dbReference type="Proteomes" id="UP000224974">
    <property type="component" value="Unassembled WGS sequence"/>
</dbReference>
<sequence>MATNHLLHSSLLPLQGGINFRDQGGHSGADGRKVKSGLLLRAGSLDRLTADDCQYLSQMPLTHIIDYRDIDEVKLKPDVIWQGVQYDNVPANPLTDDVNANFAKLNDEMLAKFDAVDFMSRLYHKLPFDNRAYRHLTTVMMQPESGALVQHCAVGKDRTGIGSAIVLLTLGANRDTVIEDYMLTETTLAPFRNEMMSHLARQLNEQHGIDSLNYVMSAKEVFIGTALKAIDKRYGNTNNWLEQEFGLTAEKRTQIQNKYLES</sequence>
<accession>A0A2C6DGQ0</accession>
<dbReference type="EMBL" id="PDDX01000001">
    <property type="protein sequence ID" value="PHI27991.1"/>
    <property type="molecule type" value="Genomic_DNA"/>
</dbReference>
<protein>
    <submittedName>
        <fullName evidence="2">Protein tyrosine/serine phosphatase</fullName>
    </submittedName>
    <submittedName>
        <fullName evidence="1">Protein-tyrosine-phosphatase</fullName>
    </submittedName>
</protein>
<evidence type="ECO:0000313" key="1">
    <source>
        <dbReference type="EMBL" id="PHI27991.1"/>
    </source>
</evidence>
<dbReference type="InterPro" id="IPR029021">
    <property type="entry name" value="Prot-tyrosine_phosphatase-like"/>
</dbReference>
<dbReference type="OrthoDB" id="1188001at2"/>
<organism evidence="1 3">
    <name type="scientific">Budvicia aquatica</name>
    <dbReference type="NCBI Taxonomy" id="82979"/>
    <lineage>
        <taxon>Bacteria</taxon>
        <taxon>Pseudomonadati</taxon>
        <taxon>Pseudomonadota</taxon>
        <taxon>Gammaproteobacteria</taxon>
        <taxon>Enterobacterales</taxon>
        <taxon>Budviciaceae</taxon>
        <taxon>Budvicia</taxon>
    </lineage>
</organism>
<keyword evidence="3" id="KW-1185">Reference proteome</keyword>
<dbReference type="Gene3D" id="3.90.190.10">
    <property type="entry name" value="Protein tyrosine phosphatase superfamily"/>
    <property type="match status" value="1"/>
</dbReference>
<dbReference type="EMBL" id="CAADJA010000002">
    <property type="protein sequence ID" value="VFS45745.1"/>
    <property type="molecule type" value="Genomic_DNA"/>
</dbReference>
<proteinExistence type="predicted"/>
<reference evidence="1" key="1">
    <citation type="submission" date="2017-09" db="EMBL/GenBank/DDBJ databases">
        <title>FDA dAtabase for Regulatory Grade micrObial Sequences (FDA-ARGOS): Supporting development and validation of Infectious Disease Dx tests.</title>
        <authorList>
            <person name="Minogue T."/>
            <person name="Wolcott M."/>
            <person name="Wasieloski L."/>
            <person name="Aguilar W."/>
            <person name="Moore D."/>
            <person name="Tallon L.J."/>
            <person name="Sadzewicz L."/>
            <person name="Ott S."/>
            <person name="Zhao X."/>
            <person name="Nagaraj S."/>
            <person name="Vavikolanu K."/>
            <person name="Aluvathingal J."/>
            <person name="Nadendla S."/>
            <person name="Sichtig H."/>
        </authorList>
    </citation>
    <scope>NUCLEOTIDE SEQUENCE</scope>
    <source>
        <strain evidence="1">FDAARGOS_387</strain>
    </source>
</reference>
<dbReference type="Proteomes" id="UP000373449">
    <property type="component" value="Unassembled WGS sequence"/>
</dbReference>
<name>A0A2C6DGQ0_9GAMM</name>
<evidence type="ECO:0000313" key="4">
    <source>
        <dbReference type="Proteomes" id="UP000373449"/>
    </source>
</evidence>
<dbReference type="RefSeq" id="WP_029093918.1">
    <property type="nucleotide sequence ID" value="NZ_CAADJA010000002.1"/>
</dbReference>
<dbReference type="STRING" id="1111728.GCA_000427805_04729"/>
<gene>
    <name evidence="1" type="ORF">CRN84_00860</name>
    <name evidence="2" type="ORF">NCTC12282_00628</name>
</gene>
<evidence type="ECO:0000313" key="2">
    <source>
        <dbReference type="EMBL" id="VFS45745.1"/>
    </source>
</evidence>
<dbReference type="Pfam" id="PF13350">
    <property type="entry name" value="Y_phosphatase3"/>
    <property type="match status" value="1"/>
</dbReference>
<dbReference type="AlphaFoldDB" id="A0A2C6DGQ0"/>
<dbReference type="SUPFAM" id="SSF52799">
    <property type="entry name" value="(Phosphotyrosine protein) phosphatases II"/>
    <property type="match status" value="1"/>
</dbReference>